<comment type="caution">
    <text evidence="1">The sequence shown here is derived from an EMBL/GenBank/DDBJ whole genome shotgun (WGS) entry which is preliminary data.</text>
</comment>
<organism evidence="1 2">
    <name type="scientific">Diploptera punctata</name>
    <name type="common">Pacific beetle cockroach</name>
    <dbReference type="NCBI Taxonomy" id="6984"/>
    <lineage>
        <taxon>Eukaryota</taxon>
        <taxon>Metazoa</taxon>
        <taxon>Ecdysozoa</taxon>
        <taxon>Arthropoda</taxon>
        <taxon>Hexapoda</taxon>
        <taxon>Insecta</taxon>
        <taxon>Pterygota</taxon>
        <taxon>Neoptera</taxon>
        <taxon>Polyneoptera</taxon>
        <taxon>Dictyoptera</taxon>
        <taxon>Blattodea</taxon>
        <taxon>Blaberoidea</taxon>
        <taxon>Blaberidae</taxon>
        <taxon>Diplopterinae</taxon>
        <taxon>Diploptera</taxon>
    </lineage>
</organism>
<accession>A0AAD7ZCE9</accession>
<feature type="non-terminal residue" evidence="1">
    <location>
        <position position="101"/>
    </location>
</feature>
<dbReference type="AlphaFoldDB" id="A0AAD7ZCE9"/>
<evidence type="ECO:0000313" key="2">
    <source>
        <dbReference type="Proteomes" id="UP001233999"/>
    </source>
</evidence>
<protein>
    <submittedName>
        <fullName evidence="1">Uncharacterized protein</fullName>
    </submittedName>
</protein>
<feature type="non-terminal residue" evidence="1">
    <location>
        <position position="1"/>
    </location>
</feature>
<dbReference type="Proteomes" id="UP001233999">
    <property type="component" value="Unassembled WGS sequence"/>
</dbReference>
<sequence>TYNSTKIHQWNYRSLKKYKTVYYNRKHPLMIVLVIGQCFHVLTSSSLTPFNISIHNYIRSILISTTNYVFECRLNALPQLRAKQIKLTKCSFRSLRSFMFS</sequence>
<dbReference type="EMBL" id="JASPKZ010009166">
    <property type="protein sequence ID" value="KAJ9577956.1"/>
    <property type="molecule type" value="Genomic_DNA"/>
</dbReference>
<gene>
    <name evidence="1" type="ORF">L9F63_025187</name>
</gene>
<proteinExistence type="predicted"/>
<keyword evidence="2" id="KW-1185">Reference proteome</keyword>
<reference evidence="1" key="1">
    <citation type="journal article" date="2023" name="IScience">
        <title>Live-bearing cockroach genome reveals convergent evolutionary mechanisms linked to viviparity in insects and beyond.</title>
        <authorList>
            <person name="Fouks B."/>
            <person name="Harrison M.C."/>
            <person name="Mikhailova A.A."/>
            <person name="Marchal E."/>
            <person name="English S."/>
            <person name="Carruthers M."/>
            <person name="Jennings E.C."/>
            <person name="Chiamaka E.L."/>
            <person name="Frigard R.A."/>
            <person name="Pippel M."/>
            <person name="Attardo G.M."/>
            <person name="Benoit J.B."/>
            <person name="Bornberg-Bauer E."/>
            <person name="Tobe S.S."/>
        </authorList>
    </citation>
    <scope>NUCLEOTIDE SEQUENCE</scope>
    <source>
        <strain evidence="1">Stay&amp;Tobe</strain>
    </source>
</reference>
<evidence type="ECO:0000313" key="1">
    <source>
        <dbReference type="EMBL" id="KAJ9577956.1"/>
    </source>
</evidence>
<reference evidence="1" key="2">
    <citation type="submission" date="2023-05" db="EMBL/GenBank/DDBJ databases">
        <authorList>
            <person name="Fouks B."/>
        </authorList>
    </citation>
    <scope>NUCLEOTIDE SEQUENCE</scope>
    <source>
        <strain evidence="1">Stay&amp;Tobe</strain>
        <tissue evidence="1">Testes</tissue>
    </source>
</reference>
<name>A0AAD7ZCE9_DIPPU</name>